<dbReference type="GO" id="GO:0005227">
    <property type="term" value="F:calcium-activated cation channel activity"/>
    <property type="evidence" value="ECO:0007669"/>
    <property type="project" value="InterPro"/>
</dbReference>
<reference evidence="15" key="1">
    <citation type="submission" date="2023-02" db="EMBL/GenBank/DDBJ databases">
        <title>Genome of toxic invasive species Heracleum sosnowskyi carries increased number of genes despite the absence of recent whole-genome duplications.</title>
        <authorList>
            <person name="Schelkunov M."/>
            <person name="Shtratnikova V."/>
            <person name="Makarenko M."/>
            <person name="Klepikova A."/>
            <person name="Omelchenko D."/>
            <person name="Novikova G."/>
            <person name="Obukhova E."/>
            <person name="Bogdanov V."/>
            <person name="Penin A."/>
            <person name="Logacheva M."/>
        </authorList>
    </citation>
    <scope>NUCLEOTIDE SEQUENCE</scope>
    <source>
        <strain evidence="15">Hsosn_3</strain>
        <tissue evidence="15">Leaf</tissue>
    </source>
</reference>
<protein>
    <submittedName>
        <fullName evidence="15">Lipase</fullName>
    </submittedName>
</protein>
<dbReference type="PANTHER" id="PTHR13018">
    <property type="entry name" value="PROBABLE MEMBRANE PROTEIN DUF221-RELATED"/>
    <property type="match status" value="1"/>
</dbReference>
<feature type="compositionally biased region" description="Polar residues" evidence="10">
    <location>
        <begin position="722"/>
        <end position="732"/>
    </location>
</feature>
<proteinExistence type="inferred from homology"/>
<evidence type="ECO:0000259" key="12">
    <source>
        <dbReference type="Pfam" id="PF02714"/>
    </source>
</evidence>
<organism evidence="15 16">
    <name type="scientific">Heracleum sosnowskyi</name>
    <dbReference type="NCBI Taxonomy" id="360622"/>
    <lineage>
        <taxon>Eukaryota</taxon>
        <taxon>Viridiplantae</taxon>
        <taxon>Streptophyta</taxon>
        <taxon>Embryophyta</taxon>
        <taxon>Tracheophyta</taxon>
        <taxon>Spermatophyta</taxon>
        <taxon>Magnoliopsida</taxon>
        <taxon>eudicotyledons</taxon>
        <taxon>Gunneridae</taxon>
        <taxon>Pentapetalae</taxon>
        <taxon>asterids</taxon>
        <taxon>campanulids</taxon>
        <taxon>Apiales</taxon>
        <taxon>Apiaceae</taxon>
        <taxon>Apioideae</taxon>
        <taxon>apioid superclade</taxon>
        <taxon>Tordylieae</taxon>
        <taxon>Tordyliinae</taxon>
        <taxon>Heracleum</taxon>
    </lineage>
</organism>
<feature type="transmembrane region" description="Helical" evidence="11">
    <location>
        <begin position="570"/>
        <end position="591"/>
    </location>
</feature>
<evidence type="ECO:0000259" key="13">
    <source>
        <dbReference type="Pfam" id="PF13967"/>
    </source>
</evidence>
<evidence type="ECO:0000313" key="15">
    <source>
        <dbReference type="EMBL" id="KAK1405619.1"/>
    </source>
</evidence>
<evidence type="ECO:0000256" key="4">
    <source>
        <dbReference type="ARBA" id="ARBA00022692"/>
    </source>
</evidence>
<name>A0AAD8NDA0_9APIA</name>
<comment type="similarity">
    <text evidence="2">Belongs to the CSC1 (TC 1.A.17) family.</text>
</comment>
<feature type="region of interest" description="Disordered" evidence="10">
    <location>
        <begin position="705"/>
        <end position="748"/>
    </location>
</feature>
<dbReference type="GO" id="GO:0005886">
    <property type="term" value="C:plasma membrane"/>
    <property type="evidence" value="ECO:0007669"/>
    <property type="project" value="TreeGrafter"/>
</dbReference>
<dbReference type="Pfam" id="PF13967">
    <property type="entry name" value="RSN1_TM"/>
    <property type="match status" value="1"/>
</dbReference>
<dbReference type="InterPro" id="IPR003864">
    <property type="entry name" value="CSC1/OSCA1-like_7TM"/>
</dbReference>
<accession>A0AAD8NDA0</accession>
<feature type="domain" description="CSC1/OSCA1-like N-terminal transmembrane" evidence="13">
    <location>
        <begin position="5"/>
        <end position="163"/>
    </location>
</feature>
<evidence type="ECO:0000313" key="16">
    <source>
        <dbReference type="Proteomes" id="UP001237642"/>
    </source>
</evidence>
<dbReference type="PANTHER" id="PTHR13018:SF117">
    <property type="entry name" value="CSC1-LIKE PROTEIN RXW8"/>
    <property type="match status" value="1"/>
</dbReference>
<reference evidence="15" key="2">
    <citation type="submission" date="2023-05" db="EMBL/GenBank/DDBJ databases">
        <authorList>
            <person name="Schelkunov M.I."/>
        </authorList>
    </citation>
    <scope>NUCLEOTIDE SEQUENCE</scope>
    <source>
        <strain evidence="15">Hsosn_3</strain>
        <tissue evidence="15">Leaf</tissue>
    </source>
</reference>
<sequence>MNLSALLTSAGINIALCLVLSSLYSILRKQPSNTSVYFGQRLSQVQSKDQFGLDRFVPSAGWIVKAWETTEEDLLTVGGLDAIVFFRIVVFCIRLFSVAGVLCICVVLPLNYFGQPVHHKKLRTESLEVFTIGNIQQGSNLLWVHCLVLYCITFCSFALLYIESKSIAKKRIAYITNNHQKLGLFTIVVRAIPFSGDSYSDSVTNFFTNYYSSSYLSHQMVYLPGTVRKLVKDAEYMYNMLKAPDMSQCGPSMVRCGLCGVSEKPFRILSKGLYSDDDDDDDDRRAFAEDLREEECAAALVFFRTRYAALVAAQTLQSPNPMHWVTNMAPEPPDVFWTNLCVPYKLLWVRKIGTHLAAIALMIFFFAPVSIVQSLVHLERLKEKFAFVRRLSNKRNFIFDMVTGYLPSVMLMLFLYAVPPIMSTLAAVEGPIARSGRKISACHKVLFFIIWNVFFSNILSGSVLESIDRISSLEDIPSQLANGVPSMAVFFMTYVLTSGWTGLASELMQPFVLLCHWLDRIVFRGFTASVTAPLMLPFLMVYFLLAYIVYRNQFINVYITKYDTGGLYWPIAHNAIIFSLLLTQTIVLGVFTHKNADCSSSFTIALIICTLLFHYYCRQRFFPLFQSPSAQVVMEMDRQDEHSGKLTEIHKMLLSAYCQFQSSSPNSAHDRELQELNDHLRSKFCSLKSNSHHNSPISAHIDQVKNEDDHEPQDADDIISVMGSNKSPQNSVAEPPRFQTEDSIIELH</sequence>
<evidence type="ECO:0000256" key="1">
    <source>
        <dbReference type="ARBA" id="ARBA00004141"/>
    </source>
</evidence>
<keyword evidence="3" id="KW-0813">Transport</keyword>
<keyword evidence="9" id="KW-0407">Ion channel</keyword>
<evidence type="ECO:0000256" key="5">
    <source>
        <dbReference type="ARBA" id="ARBA00022837"/>
    </source>
</evidence>
<evidence type="ECO:0000256" key="3">
    <source>
        <dbReference type="ARBA" id="ARBA00022448"/>
    </source>
</evidence>
<evidence type="ECO:0000256" key="11">
    <source>
        <dbReference type="SAM" id="Phobius"/>
    </source>
</evidence>
<feature type="transmembrane region" description="Helical" evidence="11">
    <location>
        <begin position="396"/>
        <end position="418"/>
    </location>
</feature>
<keyword evidence="4 11" id="KW-0812">Transmembrane</keyword>
<evidence type="ECO:0000256" key="8">
    <source>
        <dbReference type="ARBA" id="ARBA00023136"/>
    </source>
</evidence>
<keyword evidence="7" id="KW-0406">Ion transport</keyword>
<feature type="domain" description="CSC1/OSCA1-like 7TM region" evidence="12">
    <location>
        <begin position="529"/>
        <end position="591"/>
    </location>
</feature>
<evidence type="ECO:0000259" key="14">
    <source>
        <dbReference type="Pfam" id="PF14703"/>
    </source>
</evidence>
<dbReference type="InterPro" id="IPR045122">
    <property type="entry name" value="Csc1-like"/>
</dbReference>
<comment type="caution">
    <text evidence="15">The sequence shown here is derived from an EMBL/GenBank/DDBJ whole genome shotgun (WGS) entry which is preliminary data.</text>
</comment>
<keyword evidence="6 11" id="KW-1133">Transmembrane helix</keyword>
<evidence type="ECO:0000256" key="2">
    <source>
        <dbReference type="ARBA" id="ARBA00007779"/>
    </source>
</evidence>
<evidence type="ECO:0000256" key="7">
    <source>
        <dbReference type="ARBA" id="ARBA00023065"/>
    </source>
</evidence>
<dbReference type="Pfam" id="PF14703">
    <property type="entry name" value="PHM7_cyt"/>
    <property type="match status" value="1"/>
</dbReference>
<feature type="transmembrane region" description="Helical" evidence="11">
    <location>
        <begin position="356"/>
        <end position="376"/>
    </location>
</feature>
<evidence type="ECO:0000256" key="6">
    <source>
        <dbReference type="ARBA" id="ARBA00022989"/>
    </source>
</evidence>
<dbReference type="EMBL" id="JAUIZM010000001">
    <property type="protein sequence ID" value="KAK1405619.1"/>
    <property type="molecule type" value="Genomic_DNA"/>
</dbReference>
<feature type="transmembrane region" description="Helical" evidence="11">
    <location>
        <begin position="445"/>
        <end position="464"/>
    </location>
</feature>
<evidence type="ECO:0000256" key="9">
    <source>
        <dbReference type="ARBA" id="ARBA00023303"/>
    </source>
</evidence>
<feature type="transmembrane region" description="Helical" evidence="11">
    <location>
        <begin position="142"/>
        <end position="162"/>
    </location>
</feature>
<feature type="transmembrane region" description="Helical" evidence="11">
    <location>
        <begin position="598"/>
        <end position="616"/>
    </location>
</feature>
<feature type="domain" description="CSC1/OSCA1-like cytosolic" evidence="14">
    <location>
        <begin position="185"/>
        <end position="339"/>
    </location>
</feature>
<feature type="transmembrane region" description="Helical" evidence="11">
    <location>
        <begin position="525"/>
        <end position="550"/>
    </location>
</feature>
<feature type="transmembrane region" description="Helical" evidence="11">
    <location>
        <begin position="484"/>
        <end position="504"/>
    </location>
</feature>
<feature type="domain" description="CSC1/OSCA1-like 7TM region" evidence="12">
    <location>
        <begin position="350"/>
        <end position="523"/>
    </location>
</feature>
<keyword evidence="5" id="KW-0106">Calcium</keyword>
<dbReference type="AlphaFoldDB" id="A0AAD8NDA0"/>
<feature type="transmembrane region" description="Helical" evidence="11">
    <location>
        <begin position="6"/>
        <end position="27"/>
    </location>
</feature>
<keyword evidence="8 11" id="KW-0472">Membrane</keyword>
<comment type="subcellular location">
    <subcellularLocation>
        <location evidence="1">Membrane</location>
        <topology evidence="1">Multi-pass membrane protein</topology>
    </subcellularLocation>
</comment>
<dbReference type="InterPro" id="IPR032880">
    <property type="entry name" value="CSC1/OSCA1-like_N"/>
</dbReference>
<dbReference type="Pfam" id="PF02714">
    <property type="entry name" value="RSN1_7TM"/>
    <property type="match status" value="2"/>
</dbReference>
<keyword evidence="16" id="KW-1185">Reference proteome</keyword>
<dbReference type="Proteomes" id="UP001237642">
    <property type="component" value="Unassembled WGS sequence"/>
</dbReference>
<feature type="transmembrane region" description="Helical" evidence="11">
    <location>
        <begin position="84"/>
        <end position="110"/>
    </location>
</feature>
<gene>
    <name evidence="15" type="ORF">POM88_005224</name>
</gene>
<evidence type="ECO:0000256" key="10">
    <source>
        <dbReference type="SAM" id="MobiDB-lite"/>
    </source>
</evidence>
<dbReference type="InterPro" id="IPR027815">
    <property type="entry name" value="CSC1/OSCA1-like_cyt"/>
</dbReference>